<dbReference type="AlphaFoldDB" id="A0A4Y2V4P5"/>
<keyword evidence="2" id="KW-1185">Reference proteome</keyword>
<dbReference type="OrthoDB" id="411823at2759"/>
<gene>
    <name evidence="1" type="ORF">AVEN_112541_1</name>
</gene>
<reference evidence="1 2" key="1">
    <citation type="journal article" date="2019" name="Sci. Rep.">
        <title>Orb-weaving spider Araneus ventricosus genome elucidates the spidroin gene catalogue.</title>
        <authorList>
            <person name="Kono N."/>
            <person name="Nakamura H."/>
            <person name="Ohtoshi R."/>
            <person name="Moran D.A.P."/>
            <person name="Shinohara A."/>
            <person name="Yoshida Y."/>
            <person name="Fujiwara M."/>
            <person name="Mori M."/>
            <person name="Tomita M."/>
            <person name="Arakawa K."/>
        </authorList>
    </citation>
    <scope>NUCLEOTIDE SEQUENCE [LARGE SCALE GENOMIC DNA]</scope>
</reference>
<dbReference type="Proteomes" id="UP000499080">
    <property type="component" value="Unassembled WGS sequence"/>
</dbReference>
<organism evidence="1 2">
    <name type="scientific">Araneus ventricosus</name>
    <name type="common">Orbweaver spider</name>
    <name type="synonym">Epeira ventricosa</name>
    <dbReference type="NCBI Taxonomy" id="182803"/>
    <lineage>
        <taxon>Eukaryota</taxon>
        <taxon>Metazoa</taxon>
        <taxon>Ecdysozoa</taxon>
        <taxon>Arthropoda</taxon>
        <taxon>Chelicerata</taxon>
        <taxon>Arachnida</taxon>
        <taxon>Araneae</taxon>
        <taxon>Araneomorphae</taxon>
        <taxon>Entelegynae</taxon>
        <taxon>Araneoidea</taxon>
        <taxon>Araneidae</taxon>
        <taxon>Araneus</taxon>
    </lineage>
</organism>
<proteinExistence type="predicted"/>
<comment type="caution">
    <text evidence="1">The sequence shown here is derived from an EMBL/GenBank/DDBJ whole genome shotgun (WGS) entry which is preliminary data.</text>
</comment>
<name>A0A4Y2V4P5_ARAVE</name>
<accession>A0A4Y2V4P5</accession>
<evidence type="ECO:0000313" key="2">
    <source>
        <dbReference type="Proteomes" id="UP000499080"/>
    </source>
</evidence>
<evidence type="ECO:0000313" key="1">
    <source>
        <dbReference type="EMBL" id="GBO20213.1"/>
    </source>
</evidence>
<sequence>MDLRFKVKLNVELLFKLEEEIKPLSIRFIERSSVFIIEVYAITRALIEAQGLGHSIHIYKDLIYVLISLESIRLNVESSVFMVEAYAIKRAFIEAQGLGDSIHIYADSMSVFK</sequence>
<dbReference type="EMBL" id="BGPR01043597">
    <property type="protein sequence ID" value="GBO20213.1"/>
    <property type="molecule type" value="Genomic_DNA"/>
</dbReference>
<protein>
    <submittedName>
        <fullName evidence="1">Uncharacterized protein</fullName>
    </submittedName>
</protein>